<keyword evidence="2" id="KW-0808">Transferase</keyword>
<keyword evidence="1" id="KW-0489">Methyltransferase</keyword>
<reference evidence="4 5" key="1">
    <citation type="submission" date="2018-07" db="EMBL/GenBank/DDBJ databases">
        <title>Comparative genomes isolates from brazilian mangrove.</title>
        <authorList>
            <person name="De Araujo J.E."/>
            <person name="Taketani R.G."/>
            <person name="Silva M.C.P."/>
            <person name="Lourenco M.V."/>
            <person name="Oliveira V.M."/>
            <person name="Andreote F.D."/>
        </authorList>
    </citation>
    <scope>NUCLEOTIDE SEQUENCE [LARGE SCALE GENOMIC DNA]</scope>
    <source>
        <strain evidence="4 5">HEX PRIS-MGV</strain>
    </source>
</reference>
<evidence type="ECO:0000313" key="5">
    <source>
        <dbReference type="Proteomes" id="UP000253562"/>
    </source>
</evidence>
<gene>
    <name evidence="4" type="ORF">DTL42_11320</name>
</gene>
<accession>A0A368KQM9</accession>
<dbReference type="Pfam" id="PF01555">
    <property type="entry name" value="N6_N4_Mtase"/>
    <property type="match status" value="1"/>
</dbReference>
<organism evidence="4 5">
    <name type="scientific">Bremerella cremea</name>
    <dbReference type="NCBI Taxonomy" id="1031537"/>
    <lineage>
        <taxon>Bacteria</taxon>
        <taxon>Pseudomonadati</taxon>
        <taxon>Planctomycetota</taxon>
        <taxon>Planctomycetia</taxon>
        <taxon>Pirellulales</taxon>
        <taxon>Pirellulaceae</taxon>
        <taxon>Bremerella</taxon>
    </lineage>
</organism>
<comment type="caution">
    <text evidence="4">The sequence shown here is derived from an EMBL/GenBank/DDBJ whole genome shotgun (WGS) entry which is preliminary data.</text>
</comment>
<dbReference type="EMBL" id="QPEX01000024">
    <property type="protein sequence ID" value="RCS49126.1"/>
    <property type="molecule type" value="Genomic_DNA"/>
</dbReference>
<dbReference type="SUPFAM" id="SSF53335">
    <property type="entry name" value="S-adenosyl-L-methionine-dependent methyltransferases"/>
    <property type="match status" value="1"/>
</dbReference>
<dbReference type="Gene3D" id="3.40.50.150">
    <property type="entry name" value="Vaccinia Virus protein VP39"/>
    <property type="match status" value="1"/>
</dbReference>
<protein>
    <recommendedName>
        <fullName evidence="3">DNA methylase N-4/N-6 domain-containing protein</fullName>
    </recommendedName>
</protein>
<dbReference type="InterPro" id="IPR001091">
    <property type="entry name" value="RM_Methyltransferase"/>
</dbReference>
<dbReference type="GO" id="GO:0032259">
    <property type="term" value="P:methylation"/>
    <property type="evidence" value="ECO:0007669"/>
    <property type="project" value="UniProtKB-KW"/>
</dbReference>
<evidence type="ECO:0000256" key="2">
    <source>
        <dbReference type="ARBA" id="ARBA00022679"/>
    </source>
</evidence>
<proteinExistence type="predicted"/>
<evidence type="ECO:0000256" key="1">
    <source>
        <dbReference type="ARBA" id="ARBA00022603"/>
    </source>
</evidence>
<sequence>MARRSKLGQSQREAEARRFRQQCEFIVWGSKGKAPSVGISLPGSFRVSLVRGTKRVHAAQKTVKLISEVCRCTRHQENPKVLDPFAGSWTTLLAARRQGIQAVGVE</sequence>
<name>A0A368KQM9_9BACT</name>
<feature type="domain" description="DNA methylase N-4/N-6" evidence="3">
    <location>
        <begin position="53"/>
        <end position="106"/>
    </location>
</feature>
<dbReference type="InterPro" id="IPR029063">
    <property type="entry name" value="SAM-dependent_MTases_sf"/>
</dbReference>
<dbReference type="InterPro" id="IPR002941">
    <property type="entry name" value="DNA_methylase_N4/N6"/>
</dbReference>
<evidence type="ECO:0000313" key="4">
    <source>
        <dbReference type="EMBL" id="RCS49126.1"/>
    </source>
</evidence>
<dbReference type="Proteomes" id="UP000253562">
    <property type="component" value="Unassembled WGS sequence"/>
</dbReference>
<dbReference type="GO" id="GO:0008170">
    <property type="term" value="F:N-methyltransferase activity"/>
    <property type="evidence" value="ECO:0007669"/>
    <property type="project" value="InterPro"/>
</dbReference>
<dbReference type="GO" id="GO:0003677">
    <property type="term" value="F:DNA binding"/>
    <property type="evidence" value="ECO:0007669"/>
    <property type="project" value="InterPro"/>
</dbReference>
<evidence type="ECO:0000259" key="3">
    <source>
        <dbReference type="Pfam" id="PF01555"/>
    </source>
</evidence>
<dbReference type="PRINTS" id="PR00508">
    <property type="entry name" value="S21N4MTFRASE"/>
</dbReference>
<dbReference type="AlphaFoldDB" id="A0A368KQM9"/>